<organism evidence="3 4">
    <name type="scientific">Rhizobium sophorae</name>
    <dbReference type="NCBI Taxonomy" id="1535242"/>
    <lineage>
        <taxon>Bacteria</taxon>
        <taxon>Pseudomonadati</taxon>
        <taxon>Pseudomonadota</taxon>
        <taxon>Alphaproteobacteria</taxon>
        <taxon>Hyphomicrobiales</taxon>
        <taxon>Rhizobiaceae</taxon>
        <taxon>Rhizobium/Agrobacterium group</taxon>
        <taxon>Rhizobium</taxon>
    </lineage>
</organism>
<dbReference type="InterPro" id="IPR050523">
    <property type="entry name" value="AKR_Detox_Biosynth"/>
</dbReference>
<protein>
    <submittedName>
        <fullName evidence="3">Aldo/keto reductase</fullName>
    </submittedName>
</protein>
<dbReference type="PANTHER" id="PTHR43364">
    <property type="entry name" value="NADH-SPECIFIC METHYLGLYOXAL REDUCTASE-RELATED"/>
    <property type="match status" value="1"/>
</dbReference>
<evidence type="ECO:0000313" key="3">
    <source>
        <dbReference type="EMBL" id="NNU35170.1"/>
    </source>
</evidence>
<dbReference type="Gene3D" id="3.20.20.100">
    <property type="entry name" value="NADP-dependent oxidoreductase domain"/>
    <property type="match status" value="1"/>
</dbReference>
<dbReference type="SUPFAM" id="SSF51430">
    <property type="entry name" value="NAD(P)-linked oxidoreductase"/>
    <property type="match status" value="1"/>
</dbReference>
<dbReference type="RefSeq" id="WP_171375807.1">
    <property type="nucleotide sequence ID" value="NZ_JABFCN010000002.1"/>
</dbReference>
<dbReference type="EMBL" id="JABFCN010000002">
    <property type="protein sequence ID" value="NNU35170.1"/>
    <property type="molecule type" value="Genomic_DNA"/>
</dbReference>
<reference evidence="3 4" key="1">
    <citation type="submission" date="2020-02" db="EMBL/GenBank/DDBJ databases">
        <authorList>
            <person name="Sun Q."/>
        </authorList>
    </citation>
    <scope>NUCLEOTIDE SEQUENCE [LARGE SCALE GENOMIC DNA]</scope>
    <source>
        <strain evidence="3 4">CCBAU 03386</strain>
    </source>
</reference>
<dbReference type="PANTHER" id="PTHR43364:SF18">
    <property type="entry name" value="OXIDOREDUCTASE"/>
    <property type="match status" value="1"/>
</dbReference>
<keyword evidence="1" id="KW-0560">Oxidoreductase</keyword>
<dbReference type="GO" id="GO:0005829">
    <property type="term" value="C:cytosol"/>
    <property type="evidence" value="ECO:0007669"/>
    <property type="project" value="UniProtKB-ARBA"/>
</dbReference>
<dbReference type="InterPro" id="IPR023210">
    <property type="entry name" value="NADP_OxRdtase_dom"/>
</dbReference>
<feature type="domain" description="NADP-dependent oxidoreductase" evidence="2">
    <location>
        <begin position="15"/>
        <end position="314"/>
    </location>
</feature>
<gene>
    <name evidence="3" type="ORF">G9X64_01330</name>
</gene>
<dbReference type="Pfam" id="PF00248">
    <property type="entry name" value="Aldo_ket_red"/>
    <property type="match status" value="1"/>
</dbReference>
<comment type="caution">
    <text evidence="3">The sequence shown here is derived from an EMBL/GenBank/DDBJ whole genome shotgun (WGS) entry which is preliminary data.</text>
</comment>
<dbReference type="AlphaFoldDB" id="A0A7Y3WCA5"/>
<evidence type="ECO:0000313" key="4">
    <source>
        <dbReference type="Proteomes" id="UP000519972"/>
    </source>
</evidence>
<dbReference type="GO" id="GO:0016491">
    <property type="term" value="F:oxidoreductase activity"/>
    <property type="evidence" value="ECO:0007669"/>
    <property type="project" value="UniProtKB-KW"/>
</dbReference>
<dbReference type="CDD" id="cd19091">
    <property type="entry name" value="AKR_PsAKR"/>
    <property type="match status" value="1"/>
</dbReference>
<dbReference type="InterPro" id="IPR036812">
    <property type="entry name" value="NAD(P)_OxRdtase_dom_sf"/>
</dbReference>
<name>A0A7Y3WCA5_9HYPH</name>
<dbReference type="FunFam" id="3.20.20.100:FF:000004">
    <property type="entry name" value="Oxidoreductase, aldo/keto reductase"/>
    <property type="match status" value="1"/>
</dbReference>
<evidence type="ECO:0000256" key="1">
    <source>
        <dbReference type="ARBA" id="ARBA00023002"/>
    </source>
</evidence>
<accession>A0A7Y3WCA5</accession>
<dbReference type="Proteomes" id="UP000519972">
    <property type="component" value="Unassembled WGS sequence"/>
</dbReference>
<dbReference type="PRINTS" id="PR00069">
    <property type="entry name" value="ALDKETRDTASE"/>
</dbReference>
<dbReference type="InterPro" id="IPR020471">
    <property type="entry name" value="AKR"/>
</dbReference>
<evidence type="ECO:0000259" key="2">
    <source>
        <dbReference type="Pfam" id="PF00248"/>
    </source>
</evidence>
<keyword evidence="4" id="KW-1185">Reference proteome</keyword>
<sequence length="351" mass="38027">MQYSQLGTTGTFVSRLCLGTMTFGGNANPIGNLSLQEADQIVGRAIDAGINLIDTADVYTGGGSETVLGDALTGRRQNLVLATKVSSRVGPGPNDVGQSRTHIMAGLEASLGRLKTDYVDLYQLHNFDRVTPMEETLRALDDAVRQGKVRYIGCSNYMAWQVLKALGISDLNRSARFVSVQSYYSLAGRDIERELVPAVTDQGLGLLCWSPLAGGLLSGKFDRNGTEDKESRRVKLQFPPVDTERAFEVVDVLRDLAPKHAATPAQIALAWLLSRKAVTSVIVGVKRVEQLDDNLGATGVSLDEDDLQRLDEASRLPPSYPGWIQTYRANSRVPQGHRFAGPSWGPGDAPV</sequence>
<proteinExistence type="predicted"/>